<dbReference type="InterPro" id="IPR011990">
    <property type="entry name" value="TPR-like_helical_dom_sf"/>
</dbReference>
<dbReference type="Proteomes" id="UP001220022">
    <property type="component" value="Unassembled WGS sequence"/>
</dbReference>
<dbReference type="Gene3D" id="1.10.260.40">
    <property type="entry name" value="lambda repressor-like DNA-binding domains"/>
    <property type="match status" value="1"/>
</dbReference>
<evidence type="ECO:0000313" key="2">
    <source>
        <dbReference type="EMBL" id="MDF2256924.1"/>
    </source>
</evidence>
<reference evidence="2 3" key="1">
    <citation type="submission" date="2023-03" db="EMBL/GenBank/DDBJ databases">
        <title>Draft genome sequence of type strain Streptomyces ferralitis JCM 14344.</title>
        <authorList>
            <person name="Klaysubun C."/>
            <person name="Duangmal K."/>
        </authorList>
    </citation>
    <scope>NUCLEOTIDE SEQUENCE [LARGE SCALE GENOMIC DNA]</scope>
    <source>
        <strain evidence="2 3">JCM 14344</strain>
    </source>
</reference>
<dbReference type="Pfam" id="PF13560">
    <property type="entry name" value="HTH_31"/>
    <property type="match status" value="1"/>
</dbReference>
<dbReference type="SUPFAM" id="SSF47413">
    <property type="entry name" value="lambda repressor-like DNA-binding domains"/>
    <property type="match status" value="1"/>
</dbReference>
<protein>
    <submittedName>
        <fullName evidence="2">Helix-turn-helix transcriptional regulator</fullName>
    </submittedName>
</protein>
<dbReference type="CDD" id="cd00093">
    <property type="entry name" value="HTH_XRE"/>
    <property type="match status" value="1"/>
</dbReference>
<dbReference type="InterPro" id="IPR010982">
    <property type="entry name" value="Lambda_DNA-bd_dom_sf"/>
</dbReference>
<accession>A0ABT5YZ94</accession>
<keyword evidence="3" id="KW-1185">Reference proteome</keyword>
<dbReference type="EMBL" id="JARHTQ010000008">
    <property type="protein sequence ID" value="MDF2256924.1"/>
    <property type="molecule type" value="Genomic_DNA"/>
</dbReference>
<dbReference type="RefSeq" id="WP_275814017.1">
    <property type="nucleotide sequence ID" value="NZ_BAAANM010000003.1"/>
</dbReference>
<proteinExistence type="predicted"/>
<dbReference type="InterPro" id="IPR001387">
    <property type="entry name" value="Cro/C1-type_HTH"/>
</dbReference>
<name>A0ABT5YZ94_9ACTN</name>
<dbReference type="SUPFAM" id="SSF48452">
    <property type="entry name" value="TPR-like"/>
    <property type="match status" value="1"/>
</dbReference>
<comment type="caution">
    <text evidence="2">The sequence shown here is derived from an EMBL/GenBank/DDBJ whole genome shotgun (WGS) entry which is preliminary data.</text>
</comment>
<organism evidence="2 3">
    <name type="scientific">Streptantibioticus ferralitis</name>
    <dbReference type="NCBI Taxonomy" id="236510"/>
    <lineage>
        <taxon>Bacteria</taxon>
        <taxon>Bacillati</taxon>
        <taxon>Actinomycetota</taxon>
        <taxon>Actinomycetes</taxon>
        <taxon>Kitasatosporales</taxon>
        <taxon>Streptomycetaceae</taxon>
        <taxon>Streptantibioticus</taxon>
    </lineage>
</organism>
<evidence type="ECO:0000259" key="1">
    <source>
        <dbReference type="PROSITE" id="PS50943"/>
    </source>
</evidence>
<evidence type="ECO:0000313" key="3">
    <source>
        <dbReference type="Proteomes" id="UP001220022"/>
    </source>
</evidence>
<dbReference type="Gene3D" id="1.25.40.10">
    <property type="entry name" value="Tetratricopeptide repeat domain"/>
    <property type="match status" value="1"/>
</dbReference>
<gene>
    <name evidence="2" type="ORF">P2L57_14695</name>
</gene>
<feature type="domain" description="HTH cro/C1-type" evidence="1">
    <location>
        <begin position="11"/>
        <end position="71"/>
    </location>
</feature>
<sequence length="410" mass="45391">MRERQRFGQHLARLRRSTGKSQREFAELLCALSGVQTLTRNEVSRWERGERLPETWLPFIAQVAGMPLADLERAAAPARWPDNVRPVTPTVADFLPEGDLLAPLVAQTGQRIGAGTVQDLVARVHGLRLADDVLAGRDLLPPAVRELKSAIRLYRESTFPEDTGQALLRAIGELAQIAGWITSDAGEHRQAERIYRVGLSAAHSAGDATLAANLLSSLSYQVANTGDARQAVTMAQAAVEEAIGQAPPRARALYLDRLAWAYTKAQDAQDAMRALGEAEAALAEHSQEEEPAYLYWVDGIELQVMEARVYTELRRPLRAVPLLTDVLMRYDSTHAREITLYRSWLAVALVDANEPEQAASEAHHVVSTAVEVASARTAERSRVVLRRLQDFQDVPEVRTVLNDYRYLLIA</sequence>
<dbReference type="PROSITE" id="PS50943">
    <property type="entry name" value="HTH_CROC1"/>
    <property type="match status" value="1"/>
</dbReference>